<dbReference type="SUPFAM" id="SSF46785">
    <property type="entry name" value="Winged helix' DNA-binding domain"/>
    <property type="match status" value="1"/>
</dbReference>
<dbReference type="Gene3D" id="1.10.10.10">
    <property type="entry name" value="Winged helix-like DNA-binding domain superfamily/Winged helix DNA-binding domain"/>
    <property type="match status" value="1"/>
</dbReference>
<evidence type="ECO:0000313" key="6">
    <source>
        <dbReference type="Proteomes" id="UP000263273"/>
    </source>
</evidence>
<dbReference type="PANTHER" id="PTHR38445">
    <property type="entry name" value="HTH-TYPE TRANSCRIPTIONAL REPRESSOR YTRA"/>
    <property type="match status" value="1"/>
</dbReference>
<dbReference type="InterPro" id="IPR000524">
    <property type="entry name" value="Tscrpt_reg_HTH_GntR"/>
</dbReference>
<evidence type="ECO:0000259" key="4">
    <source>
        <dbReference type="PROSITE" id="PS50949"/>
    </source>
</evidence>
<proteinExistence type="predicted"/>
<protein>
    <submittedName>
        <fullName evidence="5">GntR family transcriptional regulator</fullName>
    </submittedName>
</protein>
<dbReference type="CDD" id="cd07377">
    <property type="entry name" value="WHTH_GntR"/>
    <property type="match status" value="1"/>
</dbReference>
<dbReference type="PANTHER" id="PTHR38445:SF7">
    <property type="entry name" value="GNTR-FAMILY TRANSCRIPTIONAL REGULATOR"/>
    <property type="match status" value="1"/>
</dbReference>
<reference evidence="5 6" key="1">
    <citation type="journal article" date="2018" name="Nat. Biotechnol.">
        <title>A standardized bacterial taxonomy based on genome phylogeny substantially revises the tree of life.</title>
        <authorList>
            <person name="Parks D.H."/>
            <person name="Chuvochina M."/>
            <person name="Waite D.W."/>
            <person name="Rinke C."/>
            <person name="Skarshewski A."/>
            <person name="Chaumeil P.A."/>
            <person name="Hugenholtz P."/>
        </authorList>
    </citation>
    <scope>NUCLEOTIDE SEQUENCE [LARGE SCALE GENOMIC DNA]</scope>
    <source>
        <strain evidence="5">UBA10948</strain>
    </source>
</reference>
<dbReference type="InterPro" id="IPR036390">
    <property type="entry name" value="WH_DNA-bd_sf"/>
</dbReference>
<comment type="caution">
    <text evidence="5">The sequence shown here is derived from an EMBL/GenBank/DDBJ whole genome shotgun (WGS) entry which is preliminary data.</text>
</comment>
<sequence>MNIVISNRSDEPIYNQIYQQLRGAIIREELTAGEPLPSIRNLARELQVSVITTKRAYEELERDGYIETVAGKGSFVAPQNAELLREKRVNLVEEKLLAIIQEARSLGLSLPELQRIVELLYEEGL</sequence>
<dbReference type="GO" id="GO:0003677">
    <property type="term" value="F:DNA binding"/>
    <property type="evidence" value="ECO:0007669"/>
    <property type="project" value="UniProtKB-KW"/>
</dbReference>
<dbReference type="InterPro" id="IPR036388">
    <property type="entry name" value="WH-like_DNA-bd_sf"/>
</dbReference>
<evidence type="ECO:0000256" key="1">
    <source>
        <dbReference type="ARBA" id="ARBA00023015"/>
    </source>
</evidence>
<gene>
    <name evidence="5" type="ORF">DDZ44_08015</name>
</gene>
<keyword evidence="2" id="KW-0238">DNA-binding</keyword>
<dbReference type="Proteomes" id="UP000263273">
    <property type="component" value="Unassembled WGS sequence"/>
</dbReference>
<dbReference type="Pfam" id="PF00392">
    <property type="entry name" value="GntR"/>
    <property type="match status" value="1"/>
</dbReference>
<dbReference type="SMART" id="SM00345">
    <property type="entry name" value="HTH_GNTR"/>
    <property type="match status" value="1"/>
</dbReference>
<evidence type="ECO:0000313" key="5">
    <source>
        <dbReference type="EMBL" id="HBK53865.1"/>
    </source>
</evidence>
<dbReference type="PROSITE" id="PS50949">
    <property type="entry name" value="HTH_GNTR"/>
    <property type="match status" value="1"/>
</dbReference>
<feature type="domain" description="HTH gntR-type" evidence="4">
    <location>
        <begin position="11"/>
        <end position="79"/>
    </location>
</feature>
<evidence type="ECO:0000256" key="3">
    <source>
        <dbReference type="ARBA" id="ARBA00023163"/>
    </source>
</evidence>
<dbReference type="STRING" id="378794.GCA_001570625_00741"/>
<name>A0A354YWY7_9FIRM</name>
<organism evidence="5 6">
    <name type="scientific">Syntrophomonas wolfei</name>
    <dbReference type="NCBI Taxonomy" id="863"/>
    <lineage>
        <taxon>Bacteria</taxon>
        <taxon>Bacillati</taxon>
        <taxon>Bacillota</taxon>
        <taxon>Clostridia</taxon>
        <taxon>Eubacteriales</taxon>
        <taxon>Syntrophomonadaceae</taxon>
        <taxon>Syntrophomonas</taxon>
    </lineage>
</organism>
<keyword evidence="1" id="KW-0805">Transcription regulation</keyword>
<accession>A0A354YWY7</accession>
<evidence type="ECO:0000256" key="2">
    <source>
        <dbReference type="ARBA" id="ARBA00023125"/>
    </source>
</evidence>
<dbReference type="EMBL" id="DNZF01000175">
    <property type="protein sequence ID" value="HBK53865.1"/>
    <property type="molecule type" value="Genomic_DNA"/>
</dbReference>
<dbReference type="AlphaFoldDB" id="A0A354YWY7"/>
<keyword evidence="3" id="KW-0804">Transcription</keyword>
<dbReference type="GO" id="GO:0003700">
    <property type="term" value="F:DNA-binding transcription factor activity"/>
    <property type="evidence" value="ECO:0007669"/>
    <property type="project" value="InterPro"/>
</dbReference>